<dbReference type="EMBL" id="CP047652">
    <property type="protein sequence ID" value="QHI96194.1"/>
    <property type="molecule type" value="Genomic_DNA"/>
</dbReference>
<keyword evidence="3" id="KW-1185">Reference proteome</keyword>
<dbReference type="Pfam" id="PF14393">
    <property type="entry name" value="DUF4422"/>
    <property type="match status" value="1"/>
</dbReference>
<dbReference type="RefSeq" id="WP_160619267.1">
    <property type="nucleotide sequence ID" value="NZ_CP047652.1"/>
</dbReference>
<protein>
    <submittedName>
        <fullName evidence="2">DUF4422 domain-containing protein</fullName>
    </submittedName>
</protein>
<dbReference type="Proteomes" id="UP000463975">
    <property type="component" value="Chromosome"/>
</dbReference>
<proteinExistence type="predicted"/>
<dbReference type="AlphaFoldDB" id="A0A6P1NI38"/>
<feature type="domain" description="DUF4422" evidence="1">
    <location>
        <begin position="54"/>
        <end position="206"/>
    </location>
</feature>
<sequence length="282" mass="32732">MVTACIYLPFEKEASIIKRDLFNSIPQEWVKSEAGHNEGFFHHLKTSRGFLDQLYAVWKHNQCDYVGFSYNDVFLSLAGREYDKDIAKAGITQSDSRSFKWRENDLLSVIKVSENFIPRLYALEDISVVQDGDTIASFYKRKTGKDRSLKQLSELIKKAYPEFYASFDDVLNGKTLIPCNVFFLQRNLLNEYCEFLFGLLEKISFSSYQDEYVDYYLLSLILFTTYFTNGNIESLSFSAPAIYVSDYLRISNDLNSRNIVKSVLRKEKIIRYTSPKKVLYGA</sequence>
<evidence type="ECO:0000313" key="3">
    <source>
        <dbReference type="Proteomes" id="UP000463975"/>
    </source>
</evidence>
<name>A0A6P1NI38_9PROT</name>
<gene>
    <name evidence="2" type="ORF">GT348_08115</name>
</gene>
<dbReference type="InterPro" id="IPR025536">
    <property type="entry name" value="DUF4422"/>
</dbReference>
<evidence type="ECO:0000259" key="1">
    <source>
        <dbReference type="Pfam" id="PF14393"/>
    </source>
</evidence>
<reference evidence="2 3" key="1">
    <citation type="submission" date="2020-01" db="EMBL/GenBank/DDBJ databases">
        <title>Genome sequencing of strain KACC 21507.</title>
        <authorList>
            <person name="Heo J."/>
            <person name="Kim S.-J."/>
            <person name="Kim J.-S."/>
            <person name="Hong S.-B."/>
            <person name="Kwon S.-W."/>
        </authorList>
    </citation>
    <scope>NUCLEOTIDE SEQUENCE [LARGE SCALE GENOMIC DNA]</scope>
    <source>
        <strain evidence="2 3">KACC 21507</strain>
    </source>
</reference>
<organism evidence="2 3">
    <name type="scientific">Aristophania vespae</name>
    <dbReference type="NCBI Taxonomy" id="2697033"/>
    <lineage>
        <taxon>Bacteria</taxon>
        <taxon>Pseudomonadati</taxon>
        <taxon>Pseudomonadota</taxon>
        <taxon>Alphaproteobacteria</taxon>
        <taxon>Acetobacterales</taxon>
        <taxon>Acetobacteraceae</taxon>
        <taxon>Aristophania</taxon>
    </lineage>
</organism>
<accession>A0A6P1NI38</accession>
<evidence type="ECO:0000313" key="2">
    <source>
        <dbReference type="EMBL" id="QHI96194.1"/>
    </source>
</evidence>
<dbReference type="KEGG" id="bomb:GT348_08115"/>